<accession>A0A7G9GZG7</accession>
<protein>
    <submittedName>
        <fullName evidence="1">Uncharacterized protein</fullName>
    </submittedName>
</protein>
<keyword evidence="2" id="KW-1185">Reference proteome</keyword>
<dbReference type="Proteomes" id="UP000515913">
    <property type="component" value="Chromosome"/>
</dbReference>
<evidence type="ECO:0000313" key="1">
    <source>
        <dbReference type="EMBL" id="QNM16199.1"/>
    </source>
</evidence>
<dbReference type="EMBL" id="CP060637">
    <property type="protein sequence ID" value="QNM16199.1"/>
    <property type="molecule type" value="Genomic_DNA"/>
</dbReference>
<gene>
    <name evidence="1" type="ORF">H9Q81_03255</name>
</gene>
<organism evidence="1 2">
    <name type="scientific">Fusobacterium hominis</name>
    <dbReference type="NCBI Taxonomy" id="2764326"/>
    <lineage>
        <taxon>Bacteria</taxon>
        <taxon>Fusobacteriati</taxon>
        <taxon>Fusobacteriota</taxon>
        <taxon>Fusobacteriia</taxon>
        <taxon>Fusobacteriales</taxon>
        <taxon>Fusobacteriaceae</taxon>
        <taxon>Fusobacterium</taxon>
    </lineage>
</organism>
<dbReference type="AlphaFoldDB" id="A0A7G9GZG7"/>
<name>A0A7G9GZG7_9FUSO</name>
<reference evidence="1 2" key="1">
    <citation type="submission" date="2020-08" db="EMBL/GenBank/DDBJ databases">
        <authorList>
            <person name="Liu C."/>
            <person name="Sun Q."/>
        </authorList>
    </citation>
    <scope>NUCLEOTIDE SEQUENCE [LARGE SCALE GENOMIC DNA]</scope>
    <source>
        <strain evidence="1 2">NSJ-57</strain>
    </source>
</reference>
<dbReference type="KEGG" id="fho:H9Q81_03255"/>
<proteinExistence type="predicted"/>
<sequence length="182" mass="21297">MVNFKKVDEYIMHIENGSIPDGMTFNEFAIDFYNESKVIPMSKYLRNSGHTSKMPKIMNTKKIGEILYDSEKNKDIVLTFLKRKGFDGIPELNYTVVMLVRKVELLDNWKKIASYLSSDKTIEEINNSTRCKLLPGEIEKLEDFMMDELQISEEELNWLLSKFSKINLDKELSKALKKLIRQ</sequence>
<evidence type="ECO:0000313" key="2">
    <source>
        <dbReference type="Proteomes" id="UP000515913"/>
    </source>
</evidence>